<organism evidence="3 4">
    <name type="scientific">Paeniroseomonas aquatica</name>
    <dbReference type="NCBI Taxonomy" id="373043"/>
    <lineage>
        <taxon>Bacteria</taxon>
        <taxon>Pseudomonadati</taxon>
        <taxon>Pseudomonadota</taxon>
        <taxon>Alphaproteobacteria</taxon>
        <taxon>Acetobacterales</taxon>
        <taxon>Acetobacteraceae</taxon>
        <taxon>Paeniroseomonas</taxon>
    </lineage>
</organism>
<proteinExistence type="inferred from homology"/>
<sequence>MRQTIQQRGIMGRRGLIGAGGLLAAPALAQAPWPAGQTVAVVVPYAPGGASDVVGRLVTQGLSEKLGGTFVMDHKPGASTSLAARLVARARPDGLTLLLGTIATFTLTPIAFRDPGYDPLADFAHISQVCETLSVLVAHPRWPSLEAMLAAAKARPGELSYATWGVGTTAHLPMLDLMARTGTDMLHVPYNGAPPALTDTIAGRTDCMFALLAACKGHLEEGRVRGLAVPTAARPASLPAVPTFAELGIPDFIYTGWYGVQAPKATPAPIQARIGQALAEHFADPKIQAFMATQGMAPSAMGPEAAIRRIEHELPLHRRLLQRAGFKPE</sequence>
<dbReference type="RefSeq" id="WP_290320489.1">
    <property type="nucleotide sequence ID" value="NZ_JAUFPN010000206.1"/>
</dbReference>
<dbReference type="Gene3D" id="3.40.190.150">
    <property type="entry name" value="Bordetella uptake gene, domain 1"/>
    <property type="match status" value="1"/>
</dbReference>
<comment type="caution">
    <text evidence="3">The sequence shown here is derived from an EMBL/GenBank/DDBJ whole genome shotgun (WGS) entry which is preliminary data.</text>
</comment>
<dbReference type="InterPro" id="IPR042100">
    <property type="entry name" value="Bug_dom1"/>
</dbReference>
<evidence type="ECO:0000313" key="3">
    <source>
        <dbReference type="EMBL" id="MDN3568377.1"/>
    </source>
</evidence>
<comment type="similarity">
    <text evidence="1">Belongs to the UPF0065 (bug) family.</text>
</comment>
<dbReference type="PANTHER" id="PTHR42928:SF5">
    <property type="entry name" value="BLR1237 PROTEIN"/>
    <property type="match status" value="1"/>
</dbReference>
<dbReference type="EMBL" id="JAUFPN010000206">
    <property type="protein sequence ID" value="MDN3568377.1"/>
    <property type="molecule type" value="Genomic_DNA"/>
</dbReference>
<dbReference type="PIRSF" id="PIRSF017082">
    <property type="entry name" value="YflP"/>
    <property type="match status" value="1"/>
</dbReference>
<keyword evidence="2" id="KW-0732">Signal</keyword>
<gene>
    <name evidence="3" type="ORF">QWZ14_28695</name>
</gene>
<dbReference type="InterPro" id="IPR005064">
    <property type="entry name" value="BUG"/>
</dbReference>
<dbReference type="PANTHER" id="PTHR42928">
    <property type="entry name" value="TRICARBOXYLATE-BINDING PROTEIN"/>
    <property type="match status" value="1"/>
</dbReference>
<keyword evidence="4" id="KW-1185">Reference proteome</keyword>
<feature type="signal peptide" evidence="2">
    <location>
        <begin position="1"/>
        <end position="31"/>
    </location>
</feature>
<dbReference type="CDD" id="cd07012">
    <property type="entry name" value="PBP2_Bug_TTT"/>
    <property type="match status" value="1"/>
</dbReference>
<accession>A0ABT8AF40</accession>
<protein>
    <submittedName>
        <fullName evidence="3">Tripartite tricarboxylate transporter substrate binding protein</fullName>
    </submittedName>
</protein>
<evidence type="ECO:0000256" key="1">
    <source>
        <dbReference type="ARBA" id="ARBA00006987"/>
    </source>
</evidence>
<evidence type="ECO:0000313" key="4">
    <source>
        <dbReference type="Proteomes" id="UP001529369"/>
    </source>
</evidence>
<reference evidence="4" key="1">
    <citation type="journal article" date="2019" name="Int. J. Syst. Evol. Microbiol.">
        <title>The Global Catalogue of Microorganisms (GCM) 10K type strain sequencing project: providing services to taxonomists for standard genome sequencing and annotation.</title>
        <authorList>
            <consortium name="The Broad Institute Genomics Platform"/>
            <consortium name="The Broad Institute Genome Sequencing Center for Infectious Disease"/>
            <person name="Wu L."/>
            <person name="Ma J."/>
        </authorList>
    </citation>
    <scope>NUCLEOTIDE SEQUENCE [LARGE SCALE GENOMIC DNA]</scope>
    <source>
        <strain evidence="4">CECT 7131</strain>
    </source>
</reference>
<dbReference type="Proteomes" id="UP001529369">
    <property type="component" value="Unassembled WGS sequence"/>
</dbReference>
<evidence type="ECO:0000256" key="2">
    <source>
        <dbReference type="SAM" id="SignalP"/>
    </source>
</evidence>
<dbReference type="Gene3D" id="3.40.190.10">
    <property type="entry name" value="Periplasmic binding protein-like II"/>
    <property type="match status" value="1"/>
</dbReference>
<dbReference type="SUPFAM" id="SSF53850">
    <property type="entry name" value="Periplasmic binding protein-like II"/>
    <property type="match status" value="1"/>
</dbReference>
<dbReference type="Pfam" id="PF03401">
    <property type="entry name" value="TctC"/>
    <property type="match status" value="1"/>
</dbReference>
<name>A0ABT8AF40_9PROT</name>
<feature type="chain" id="PRO_5046037696" evidence="2">
    <location>
        <begin position="32"/>
        <end position="329"/>
    </location>
</feature>